<dbReference type="Pfam" id="PF22741">
    <property type="entry name" value="PTP-NADK"/>
    <property type="match status" value="1"/>
</dbReference>
<comment type="caution">
    <text evidence="2">The sequence shown here is derived from an EMBL/GenBank/DDBJ whole genome shotgun (WGS) entry which is preliminary data.</text>
</comment>
<dbReference type="SUPFAM" id="SSF52799">
    <property type="entry name" value="(Phosphotyrosine protein) phosphatases II"/>
    <property type="match status" value="1"/>
</dbReference>
<sequence>MKILKRVIAVGLLLGLIFGGKYFYKRNLNHNLEEITENKVYKSGVIPPDEIADYIKEYNIKTVIDLRHGGVGDKLNPEAYADIKAEKEVVEAIEGVNYVNIPSVQIPTEENLQDFFTVLDKPESYPVLMHCYHGTGRAMIYSAIYRIEYEGMDKTEARSKTRPFFSLPFSSFAEDKPKGKYLEEYKKRSNK</sequence>
<gene>
    <name evidence="2" type="ORF">ACFQ1O_07605</name>
</gene>
<dbReference type="InterPro" id="IPR055214">
    <property type="entry name" value="PTP-NADK"/>
</dbReference>
<accession>A0ABW3I220</accession>
<reference evidence="3" key="1">
    <citation type="journal article" date="2019" name="Int. J. Syst. Evol. Microbiol.">
        <title>The Global Catalogue of Microorganisms (GCM) 10K type strain sequencing project: providing services to taxonomists for standard genome sequencing and annotation.</title>
        <authorList>
            <consortium name="The Broad Institute Genomics Platform"/>
            <consortium name="The Broad Institute Genome Sequencing Center for Infectious Disease"/>
            <person name="Wu L."/>
            <person name="Ma J."/>
        </authorList>
    </citation>
    <scope>NUCLEOTIDE SEQUENCE [LARGE SCALE GENOMIC DNA]</scope>
    <source>
        <strain evidence="3">CCUG 62114</strain>
    </source>
</reference>
<keyword evidence="3" id="KW-1185">Reference proteome</keyword>
<feature type="domain" description="Tyrosine specific protein phosphatases" evidence="1">
    <location>
        <begin position="113"/>
        <end position="162"/>
    </location>
</feature>
<dbReference type="Gene3D" id="3.90.190.10">
    <property type="entry name" value="Protein tyrosine phosphatase superfamily"/>
    <property type="match status" value="1"/>
</dbReference>
<dbReference type="PROSITE" id="PS50056">
    <property type="entry name" value="TYR_PHOSPHATASE_2"/>
    <property type="match status" value="1"/>
</dbReference>
<evidence type="ECO:0000313" key="2">
    <source>
        <dbReference type="EMBL" id="MFD0963868.1"/>
    </source>
</evidence>
<evidence type="ECO:0000259" key="1">
    <source>
        <dbReference type="PROSITE" id="PS50056"/>
    </source>
</evidence>
<dbReference type="CDD" id="cd14529">
    <property type="entry name" value="TpbA-like"/>
    <property type="match status" value="1"/>
</dbReference>
<protein>
    <submittedName>
        <fullName evidence="2">Dual specificity protein phosphatase family protein</fullName>
    </submittedName>
</protein>
<organism evidence="2 3">
    <name type="scientific">Pseudofulvibacter geojedonensis</name>
    <dbReference type="NCBI Taxonomy" id="1123758"/>
    <lineage>
        <taxon>Bacteria</taxon>
        <taxon>Pseudomonadati</taxon>
        <taxon>Bacteroidota</taxon>
        <taxon>Flavobacteriia</taxon>
        <taxon>Flavobacteriales</taxon>
        <taxon>Flavobacteriaceae</taxon>
        <taxon>Pseudofulvibacter</taxon>
    </lineage>
</organism>
<dbReference type="InterPro" id="IPR029021">
    <property type="entry name" value="Prot-tyrosine_phosphatase-like"/>
</dbReference>
<name>A0ABW3I220_9FLAO</name>
<dbReference type="EMBL" id="JBHTJM010000008">
    <property type="protein sequence ID" value="MFD0963868.1"/>
    <property type="molecule type" value="Genomic_DNA"/>
</dbReference>
<evidence type="ECO:0000313" key="3">
    <source>
        <dbReference type="Proteomes" id="UP001596997"/>
    </source>
</evidence>
<dbReference type="RefSeq" id="WP_377715024.1">
    <property type="nucleotide sequence ID" value="NZ_JBHTJM010000008.1"/>
</dbReference>
<proteinExistence type="predicted"/>
<dbReference type="Proteomes" id="UP001596997">
    <property type="component" value="Unassembled WGS sequence"/>
</dbReference>
<dbReference type="InterPro" id="IPR000387">
    <property type="entry name" value="Tyr_Pase_dom"/>
</dbReference>